<protein>
    <submittedName>
        <fullName evidence="5">Oxidoreductase</fullName>
    </submittedName>
</protein>
<reference evidence="5 6" key="1">
    <citation type="submission" date="2016-04" db="EMBL/GenBank/DDBJ databases">
        <title>Chloroflexus islandicus sp. nov., a thermophilic filamentous anoxygenic phototrophic bacterium from geyser Strokkur (Iceland).</title>
        <authorList>
            <person name="Gaisin V.A."/>
            <person name="Kalashnikov A.M."/>
            <person name="Sukhacheva M.V."/>
            <person name="Grouzdev D.S."/>
            <person name="Ivanov T.M."/>
            <person name="Kuznetsov B."/>
            <person name="Gorlenko V.M."/>
        </authorList>
    </citation>
    <scope>NUCLEOTIDE SEQUENCE [LARGE SCALE GENOMIC DNA]</scope>
    <source>
        <strain evidence="6">isl-2</strain>
    </source>
</reference>
<dbReference type="AlphaFoldDB" id="A0A178M9C4"/>
<dbReference type="InterPro" id="IPR036291">
    <property type="entry name" value="NAD(P)-bd_dom_sf"/>
</dbReference>
<dbReference type="RefSeq" id="WP_066788106.1">
    <property type="nucleotide sequence ID" value="NZ_LWQS01000059.1"/>
</dbReference>
<dbReference type="GO" id="GO:0000166">
    <property type="term" value="F:nucleotide binding"/>
    <property type="evidence" value="ECO:0007669"/>
    <property type="project" value="InterPro"/>
</dbReference>
<feature type="domain" description="Gfo/Idh/MocA-like oxidoreductase N-terminal" evidence="3">
    <location>
        <begin position="2"/>
        <end position="119"/>
    </location>
</feature>
<dbReference type="PANTHER" id="PTHR22604:SF105">
    <property type="entry name" value="TRANS-1,2-DIHYDROBENZENE-1,2-DIOL DEHYDROGENASE"/>
    <property type="match status" value="1"/>
</dbReference>
<comment type="similarity">
    <text evidence="1">Belongs to the Gfo/Idh/MocA family.</text>
</comment>
<dbReference type="OrthoDB" id="9783105at2"/>
<evidence type="ECO:0000256" key="1">
    <source>
        <dbReference type="ARBA" id="ARBA00010928"/>
    </source>
</evidence>
<feature type="domain" description="GFO/IDH/MocA-like oxidoreductase" evidence="4">
    <location>
        <begin position="130"/>
        <end position="241"/>
    </location>
</feature>
<keyword evidence="6" id="KW-1185">Reference proteome</keyword>
<gene>
    <name evidence="5" type="ORF">A6A03_15560</name>
</gene>
<evidence type="ECO:0000256" key="2">
    <source>
        <dbReference type="ARBA" id="ARBA00023002"/>
    </source>
</evidence>
<proteinExistence type="inferred from homology"/>
<dbReference type="Pfam" id="PF01408">
    <property type="entry name" value="GFO_IDH_MocA"/>
    <property type="match status" value="1"/>
</dbReference>
<dbReference type="InterPro" id="IPR055170">
    <property type="entry name" value="GFO_IDH_MocA-like_dom"/>
</dbReference>
<dbReference type="EMBL" id="LWQS01000059">
    <property type="protein sequence ID" value="OAN45133.1"/>
    <property type="molecule type" value="Genomic_DNA"/>
</dbReference>
<dbReference type="Gene3D" id="3.40.50.720">
    <property type="entry name" value="NAD(P)-binding Rossmann-like Domain"/>
    <property type="match status" value="1"/>
</dbReference>
<dbReference type="InterPro" id="IPR050984">
    <property type="entry name" value="Gfo/Idh/MocA_domain"/>
</dbReference>
<evidence type="ECO:0000313" key="6">
    <source>
        <dbReference type="Proteomes" id="UP000078287"/>
    </source>
</evidence>
<dbReference type="Gene3D" id="3.30.360.10">
    <property type="entry name" value="Dihydrodipicolinate Reductase, domain 2"/>
    <property type="match status" value="1"/>
</dbReference>
<dbReference type="STRING" id="1707952.A6A03_15560"/>
<evidence type="ECO:0000259" key="3">
    <source>
        <dbReference type="Pfam" id="PF01408"/>
    </source>
</evidence>
<dbReference type="GO" id="GO:0016491">
    <property type="term" value="F:oxidoreductase activity"/>
    <property type="evidence" value="ECO:0007669"/>
    <property type="project" value="UniProtKB-KW"/>
</dbReference>
<dbReference type="PANTHER" id="PTHR22604">
    <property type="entry name" value="OXIDOREDUCTASES"/>
    <property type="match status" value="1"/>
</dbReference>
<dbReference type="SUPFAM" id="SSF51735">
    <property type="entry name" value="NAD(P)-binding Rossmann-fold domains"/>
    <property type="match status" value="1"/>
</dbReference>
<evidence type="ECO:0000259" key="4">
    <source>
        <dbReference type="Pfam" id="PF22725"/>
    </source>
</evidence>
<comment type="caution">
    <text evidence="5">The sequence shown here is derived from an EMBL/GenBank/DDBJ whole genome shotgun (WGS) entry which is preliminary data.</text>
</comment>
<dbReference type="InterPro" id="IPR000683">
    <property type="entry name" value="Gfo/Idh/MocA-like_OxRdtase_N"/>
</dbReference>
<sequence>MKWGILSAGRIARRFAGALAASPTEQTVAIAARDPARAVTFAADFGIPRAYSDYTALLADPDVEAVYIALPNALHAEWAIAALQAGKHVLCEKPMATTLADGLAMVAAAQANRRLLMEAFMYRFHPQTITVQRLLADGVIGEVQQVRGSFAFWLDDAANIRLDPALGGGALYDIGCYPLSYARMVVGSRPQIASAFSAGEPIDLSLSGLLRFAGDRFATITCSFRSAWNQRVEIIGDAGWIHLERPFNPTPEQATTIAVARGGRHVTVETITIPPADHFQLEAEGFARLAAVGEPIPAIGAMPLTESLDNLAAMEALFASANTATHSVILEPALAPEWPAGTLVGHE</sequence>
<keyword evidence="2" id="KW-0560">Oxidoreductase</keyword>
<accession>A0A178M9C4</accession>
<dbReference type="Pfam" id="PF22725">
    <property type="entry name" value="GFO_IDH_MocA_C3"/>
    <property type="match status" value="1"/>
</dbReference>
<dbReference type="Proteomes" id="UP000078287">
    <property type="component" value="Unassembled WGS sequence"/>
</dbReference>
<name>A0A178M9C4_9CHLR</name>
<organism evidence="5 6">
    <name type="scientific">Chloroflexus islandicus</name>
    <dbReference type="NCBI Taxonomy" id="1707952"/>
    <lineage>
        <taxon>Bacteria</taxon>
        <taxon>Bacillati</taxon>
        <taxon>Chloroflexota</taxon>
        <taxon>Chloroflexia</taxon>
        <taxon>Chloroflexales</taxon>
        <taxon>Chloroflexineae</taxon>
        <taxon>Chloroflexaceae</taxon>
        <taxon>Chloroflexus</taxon>
    </lineage>
</organism>
<dbReference type="SUPFAM" id="SSF55347">
    <property type="entry name" value="Glyceraldehyde-3-phosphate dehydrogenase-like, C-terminal domain"/>
    <property type="match status" value="1"/>
</dbReference>
<evidence type="ECO:0000313" key="5">
    <source>
        <dbReference type="EMBL" id="OAN45133.1"/>
    </source>
</evidence>